<dbReference type="EMBL" id="DSDK01000689">
    <property type="protein sequence ID" value="HDR52398.1"/>
    <property type="molecule type" value="Genomic_DNA"/>
</dbReference>
<dbReference type="SUPFAM" id="SSF50118">
    <property type="entry name" value="Cell growth inhibitor/plasmid maintenance toxic component"/>
    <property type="match status" value="1"/>
</dbReference>
<dbReference type="GO" id="GO:0003677">
    <property type="term" value="F:DNA binding"/>
    <property type="evidence" value="ECO:0007669"/>
    <property type="project" value="InterPro"/>
</dbReference>
<evidence type="ECO:0000313" key="1">
    <source>
        <dbReference type="EMBL" id="HDR52398.1"/>
    </source>
</evidence>
<accession>A0A831LRW8</accession>
<reference evidence="1" key="1">
    <citation type="journal article" date="2020" name="mSystems">
        <title>Genome- and Community-Level Interaction Insights into Carbon Utilization and Element Cycling Functions of Hydrothermarchaeota in Hydrothermal Sediment.</title>
        <authorList>
            <person name="Zhou Z."/>
            <person name="Liu Y."/>
            <person name="Xu W."/>
            <person name="Pan J."/>
            <person name="Luo Z.H."/>
            <person name="Li M."/>
        </authorList>
    </citation>
    <scope>NUCLEOTIDE SEQUENCE [LARGE SCALE GENOMIC DNA]</scope>
    <source>
        <strain evidence="1">SpSt-1217</strain>
    </source>
</reference>
<organism evidence="1">
    <name type="scientific">Mariniphaga anaerophila</name>
    <dbReference type="NCBI Taxonomy" id="1484053"/>
    <lineage>
        <taxon>Bacteria</taxon>
        <taxon>Pseudomonadati</taxon>
        <taxon>Bacteroidota</taxon>
        <taxon>Bacteroidia</taxon>
        <taxon>Marinilabiliales</taxon>
        <taxon>Prolixibacteraceae</taxon>
        <taxon>Mariniphaga</taxon>
    </lineage>
</organism>
<dbReference type="Gene3D" id="2.30.30.110">
    <property type="match status" value="1"/>
</dbReference>
<feature type="non-terminal residue" evidence="1">
    <location>
        <position position="100"/>
    </location>
</feature>
<protein>
    <submittedName>
        <fullName evidence="1">Type II toxin-antitoxin system PemK/MazF family toxin</fullName>
    </submittedName>
</protein>
<comment type="caution">
    <text evidence="1">The sequence shown here is derived from an EMBL/GenBank/DDBJ whole genome shotgun (WGS) entry which is preliminary data.</text>
</comment>
<sequence>MRKGDIILVPFPFTDLSGNKYRPALVLIESDFDVTVCFITTQIQWKENYDIVVQPTEDNGLKKESLIRLSKFATIDKDLVWGRIGTLEDKHIRQINKNLA</sequence>
<dbReference type="AlphaFoldDB" id="A0A831LRW8"/>
<name>A0A831LRW8_9BACT</name>
<dbReference type="InterPro" id="IPR011067">
    <property type="entry name" value="Plasmid_toxin/cell-grow_inhib"/>
</dbReference>
<dbReference type="Pfam" id="PF02452">
    <property type="entry name" value="PemK_toxin"/>
    <property type="match status" value="1"/>
</dbReference>
<gene>
    <name evidence="1" type="ORF">ENN90_12375</name>
</gene>
<dbReference type="Proteomes" id="UP000886047">
    <property type="component" value="Unassembled WGS sequence"/>
</dbReference>
<dbReference type="InterPro" id="IPR003477">
    <property type="entry name" value="PemK-like"/>
</dbReference>
<proteinExistence type="predicted"/>